<protein>
    <submittedName>
        <fullName evidence="9">Chloroplast dicarboxylate transporter</fullName>
    </submittedName>
</protein>
<evidence type="ECO:0000256" key="8">
    <source>
        <dbReference type="SAM" id="Phobius"/>
    </source>
</evidence>
<dbReference type="InterPro" id="IPR030676">
    <property type="entry name" value="CitT-rel"/>
</dbReference>
<dbReference type="GO" id="GO:0015140">
    <property type="term" value="F:malate transmembrane transporter activity"/>
    <property type="evidence" value="ECO:0007669"/>
    <property type="project" value="UniProtKB-ARBA"/>
</dbReference>
<sequence>MLTASGLTKRTAPRVCSRAPLGGRSRLARERPIRTRSGAFRHDDTGKNQSFGGTFASERELGCKPGAGVQPRAAATADGNGSEIAAPQLTPVKLVPFLVSIAFGLVVRFAIPVPAGVTPEGWQLLAIFVSTVAGLVIGPLPVGAWAFAGVTTAVATKTLTFKAAFSAFSLDVIWLVVNAFFLAKGFVKSGLGDRVATYFVKMFGKSSLGLSYGLTVSEGILSPSMPSSTARCGGIYLPIIVSLAKQAGSLPGKTANKLGAFLAQAQLQTTAHLSSISLTGAAQNTLGLVLAANLGYPVANPWITWFKAGIVPGLAGLALTPYIVYKLNPPEIKDTPDAPKVAAKKIEEMGPMKKIEWMVAGTMLLTMLLWIFGDKIGMAGATAAMVGITMQMLGGVLTWQDLLSEKGAWDTLIWFAVLVAMSAQLKEFGLIGALSAKVNAGLTAMNLGWPAVFISLHVAYFLLHYLFASQTAQLAALGSAFLATMIGAGTPPILAALTIPFHTNLFGGMTHYASGQSAVFYGSGYYDMGTTFKIGGIVGVTNLLIWGIVGGFWWKIIGLY</sequence>
<evidence type="ECO:0000256" key="2">
    <source>
        <dbReference type="ARBA" id="ARBA00007349"/>
    </source>
</evidence>
<comment type="subcellular location">
    <subcellularLocation>
        <location evidence="1">Plastid</location>
        <location evidence="1">Chloroplast inner membrane</location>
        <topology evidence="1">Multi-pass membrane protein</topology>
    </subcellularLocation>
</comment>
<feature type="transmembrane region" description="Helical" evidence="8">
    <location>
        <begin position="159"/>
        <end position="183"/>
    </location>
</feature>
<reference evidence="9 10" key="1">
    <citation type="submission" date="2024-03" db="EMBL/GenBank/DDBJ databases">
        <title>Complete genome sequence of the green alga Chloropicon roscoffensis RCC1871.</title>
        <authorList>
            <person name="Lemieux C."/>
            <person name="Pombert J.-F."/>
            <person name="Otis C."/>
            <person name="Turmel M."/>
        </authorList>
    </citation>
    <scope>NUCLEOTIDE SEQUENCE [LARGE SCALE GENOMIC DNA]</scope>
    <source>
        <strain evidence="9 10">RCC1871</strain>
    </source>
</reference>
<dbReference type="Pfam" id="PF00939">
    <property type="entry name" value="Na_sulph_symp"/>
    <property type="match status" value="1"/>
</dbReference>
<evidence type="ECO:0000256" key="3">
    <source>
        <dbReference type="ARBA" id="ARBA00022692"/>
    </source>
</evidence>
<feature type="transmembrane region" description="Helical" evidence="8">
    <location>
        <begin position="534"/>
        <end position="554"/>
    </location>
</feature>
<feature type="transmembrane region" description="Helical" evidence="8">
    <location>
        <begin position="355"/>
        <end position="372"/>
    </location>
</feature>
<feature type="transmembrane region" description="Helical" evidence="8">
    <location>
        <begin position="378"/>
        <end position="399"/>
    </location>
</feature>
<evidence type="ECO:0000256" key="4">
    <source>
        <dbReference type="ARBA" id="ARBA00022780"/>
    </source>
</evidence>
<dbReference type="EMBL" id="CP151501">
    <property type="protein sequence ID" value="WZN58951.1"/>
    <property type="molecule type" value="Genomic_DNA"/>
</dbReference>
<proteinExistence type="inferred from homology"/>
<dbReference type="Proteomes" id="UP001472866">
    <property type="component" value="Chromosome 01"/>
</dbReference>
<keyword evidence="3 8" id="KW-0812">Transmembrane</keyword>
<feature type="transmembrane region" description="Helical" evidence="8">
    <location>
        <begin position="447"/>
        <end position="467"/>
    </location>
</feature>
<gene>
    <name evidence="9" type="ORF">HKI87_01g04760</name>
</gene>
<dbReference type="InterPro" id="IPR001898">
    <property type="entry name" value="SLC13A/DASS"/>
</dbReference>
<feature type="transmembrane region" description="Helical" evidence="8">
    <location>
        <begin position="411"/>
        <end position="435"/>
    </location>
</feature>
<evidence type="ECO:0000256" key="1">
    <source>
        <dbReference type="ARBA" id="ARBA00004478"/>
    </source>
</evidence>
<feature type="transmembrane region" description="Helical" evidence="8">
    <location>
        <begin position="302"/>
        <end position="325"/>
    </location>
</feature>
<evidence type="ECO:0000256" key="7">
    <source>
        <dbReference type="SAM" id="MobiDB-lite"/>
    </source>
</evidence>
<evidence type="ECO:0000256" key="5">
    <source>
        <dbReference type="ARBA" id="ARBA00022989"/>
    </source>
</evidence>
<dbReference type="AlphaFoldDB" id="A0AAX4NZP6"/>
<feature type="region of interest" description="Disordered" evidence="7">
    <location>
        <begin position="18"/>
        <end position="54"/>
    </location>
</feature>
<evidence type="ECO:0000256" key="6">
    <source>
        <dbReference type="ARBA" id="ARBA00023136"/>
    </source>
</evidence>
<keyword evidence="4" id="KW-1001">Plastid inner membrane</keyword>
<accession>A0AAX4NZP6</accession>
<evidence type="ECO:0000313" key="9">
    <source>
        <dbReference type="EMBL" id="WZN58951.1"/>
    </source>
</evidence>
<dbReference type="NCBIfam" id="TIGR00785">
    <property type="entry name" value="dass"/>
    <property type="match status" value="1"/>
</dbReference>
<feature type="transmembrane region" description="Helical" evidence="8">
    <location>
        <begin position="123"/>
        <end position="147"/>
    </location>
</feature>
<organism evidence="9 10">
    <name type="scientific">Chloropicon roscoffensis</name>
    <dbReference type="NCBI Taxonomy" id="1461544"/>
    <lineage>
        <taxon>Eukaryota</taxon>
        <taxon>Viridiplantae</taxon>
        <taxon>Chlorophyta</taxon>
        <taxon>Chloropicophyceae</taxon>
        <taxon>Chloropicales</taxon>
        <taxon>Chloropicaceae</taxon>
        <taxon>Chloropicon</taxon>
    </lineage>
</organism>
<comment type="similarity">
    <text evidence="2">Belongs to the SLC13A/DASS transporter (TC 2.A.47) family. DIT1 subfamily.</text>
</comment>
<dbReference type="PANTHER" id="PTHR42826">
    <property type="entry name" value="DICARBOXYLATE TRANSPORTER 2.1, CHLOROPLASTIC"/>
    <property type="match status" value="1"/>
</dbReference>
<keyword evidence="10" id="KW-1185">Reference proteome</keyword>
<dbReference type="GO" id="GO:0009706">
    <property type="term" value="C:chloroplast inner membrane"/>
    <property type="evidence" value="ECO:0007669"/>
    <property type="project" value="UniProtKB-SubCell"/>
</dbReference>
<feature type="transmembrane region" description="Helical" evidence="8">
    <location>
        <begin position="474"/>
        <end position="499"/>
    </location>
</feature>
<name>A0AAX4NZP6_9CHLO</name>
<feature type="transmembrane region" description="Helical" evidence="8">
    <location>
        <begin position="94"/>
        <end position="111"/>
    </location>
</feature>
<evidence type="ECO:0000313" key="10">
    <source>
        <dbReference type="Proteomes" id="UP001472866"/>
    </source>
</evidence>
<keyword evidence="5 8" id="KW-1133">Transmembrane helix</keyword>
<keyword evidence="6 8" id="KW-0472">Membrane</keyword>
<keyword evidence="4" id="KW-0934">Plastid</keyword>